<dbReference type="InterPro" id="IPR002876">
    <property type="entry name" value="Transcrip_reg_TACO1-like"/>
</dbReference>
<dbReference type="SUPFAM" id="SSF75625">
    <property type="entry name" value="YebC-like"/>
    <property type="match status" value="1"/>
</dbReference>
<organism evidence="3">
    <name type="scientific">Florenciella parvula</name>
    <dbReference type="NCBI Taxonomy" id="236787"/>
    <lineage>
        <taxon>Eukaryota</taxon>
        <taxon>Sar</taxon>
        <taxon>Stramenopiles</taxon>
        <taxon>Ochrophyta</taxon>
        <taxon>Dictyochophyceae</taxon>
        <taxon>Florenciellales</taxon>
        <taxon>Florenciella</taxon>
    </lineage>
</organism>
<protein>
    <recommendedName>
        <fullName evidence="2">TACO1/YebC-like second and third domain-containing protein</fullName>
    </recommendedName>
</protein>
<evidence type="ECO:0000256" key="1">
    <source>
        <dbReference type="SAM" id="MobiDB-lite"/>
    </source>
</evidence>
<dbReference type="AlphaFoldDB" id="A0A7S2C747"/>
<dbReference type="InterPro" id="IPR026564">
    <property type="entry name" value="Transcrip_reg_TACO1-like_dom3"/>
</dbReference>
<dbReference type="Pfam" id="PF01709">
    <property type="entry name" value="Transcrip_reg"/>
    <property type="match status" value="1"/>
</dbReference>
<reference evidence="3" key="1">
    <citation type="submission" date="2021-01" db="EMBL/GenBank/DDBJ databases">
        <authorList>
            <person name="Corre E."/>
            <person name="Pelletier E."/>
            <person name="Niang G."/>
            <person name="Scheremetjew M."/>
            <person name="Finn R."/>
            <person name="Kale V."/>
            <person name="Holt S."/>
            <person name="Cochrane G."/>
            <person name="Meng A."/>
            <person name="Brown T."/>
            <person name="Cohen L."/>
        </authorList>
    </citation>
    <scope>NUCLEOTIDE SEQUENCE</scope>
    <source>
        <strain evidence="3">RCC1693</strain>
    </source>
</reference>
<sequence length="197" mass="21092">MPKDSISKAVARGASGAGGEGETTRYEGMGPSAVAVIVECLTTSKNRTSKEIRHLFSKHGGMMESEGAVMWNFEHQGLVKLGMADEATGTAYEEEVLFEAGLEAGASEIVFEEAGSDVDADESTEALALIYTDPKELAAVGRELETAGFPLKGLEFVYTPKSTVEITEEESQLAFGDFLEALEEQEDVQSVFHNAAE</sequence>
<dbReference type="EMBL" id="HBGT01016731">
    <property type="protein sequence ID" value="CAD9416875.1"/>
    <property type="molecule type" value="Transcribed_RNA"/>
</dbReference>
<gene>
    <name evidence="3" type="ORF">FPAR1323_LOCUS8918</name>
</gene>
<name>A0A7S2C747_9STRA</name>
<dbReference type="Gene3D" id="3.30.70.980">
    <property type="match status" value="2"/>
</dbReference>
<dbReference type="PANTHER" id="PTHR12532">
    <property type="entry name" value="TRANSLATIONAL ACTIVATOR OF CYTOCHROME C OXIDASE 1"/>
    <property type="match status" value="1"/>
</dbReference>
<evidence type="ECO:0000259" key="2">
    <source>
        <dbReference type="Pfam" id="PF01709"/>
    </source>
</evidence>
<feature type="region of interest" description="Disordered" evidence="1">
    <location>
        <begin position="1"/>
        <end position="26"/>
    </location>
</feature>
<evidence type="ECO:0000313" key="3">
    <source>
        <dbReference type="EMBL" id="CAD9416875.1"/>
    </source>
</evidence>
<dbReference type="InterPro" id="IPR048300">
    <property type="entry name" value="TACO1_YebC-like_2nd/3rd_dom"/>
</dbReference>
<proteinExistence type="predicted"/>
<dbReference type="PANTHER" id="PTHR12532:SF0">
    <property type="entry name" value="TRANSLATIONAL ACTIVATOR OF CYTOCHROME C OXIDASE 1"/>
    <property type="match status" value="1"/>
</dbReference>
<dbReference type="InterPro" id="IPR029072">
    <property type="entry name" value="YebC-like"/>
</dbReference>
<feature type="domain" description="TACO1/YebC-like second and third" evidence="2">
    <location>
        <begin position="22"/>
        <end position="195"/>
    </location>
</feature>
<accession>A0A7S2C747</accession>